<reference evidence="2" key="1">
    <citation type="submission" date="2014-11" db="EMBL/GenBank/DDBJ databases">
        <authorList>
            <person name="Amaro Gonzalez C."/>
        </authorList>
    </citation>
    <scope>NUCLEOTIDE SEQUENCE</scope>
</reference>
<organism evidence="2">
    <name type="scientific">Anguilla anguilla</name>
    <name type="common">European freshwater eel</name>
    <name type="synonym">Muraena anguilla</name>
    <dbReference type="NCBI Taxonomy" id="7936"/>
    <lineage>
        <taxon>Eukaryota</taxon>
        <taxon>Metazoa</taxon>
        <taxon>Chordata</taxon>
        <taxon>Craniata</taxon>
        <taxon>Vertebrata</taxon>
        <taxon>Euteleostomi</taxon>
        <taxon>Actinopterygii</taxon>
        <taxon>Neopterygii</taxon>
        <taxon>Teleostei</taxon>
        <taxon>Anguilliformes</taxon>
        <taxon>Anguillidae</taxon>
        <taxon>Anguilla</taxon>
    </lineage>
</organism>
<dbReference type="EMBL" id="GBXM01079034">
    <property type="protein sequence ID" value="JAH29543.1"/>
    <property type="molecule type" value="Transcribed_RNA"/>
</dbReference>
<dbReference type="AlphaFoldDB" id="A0A0E9RMF7"/>
<name>A0A0E9RMF7_ANGAN</name>
<evidence type="ECO:0000313" key="2">
    <source>
        <dbReference type="EMBL" id="JAH29543.1"/>
    </source>
</evidence>
<protein>
    <submittedName>
        <fullName evidence="2">Uncharacterized protein</fullName>
    </submittedName>
</protein>
<feature type="region of interest" description="Disordered" evidence="1">
    <location>
        <begin position="1"/>
        <end position="20"/>
    </location>
</feature>
<reference evidence="2" key="2">
    <citation type="journal article" date="2015" name="Fish Shellfish Immunol.">
        <title>Early steps in the European eel (Anguilla anguilla)-Vibrio vulnificus interaction in the gills: Role of the RtxA13 toxin.</title>
        <authorList>
            <person name="Callol A."/>
            <person name="Pajuelo D."/>
            <person name="Ebbesson L."/>
            <person name="Teles M."/>
            <person name="MacKenzie S."/>
            <person name="Amaro C."/>
        </authorList>
    </citation>
    <scope>NUCLEOTIDE SEQUENCE</scope>
</reference>
<evidence type="ECO:0000256" key="1">
    <source>
        <dbReference type="SAM" id="MobiDB-lite"/>
    </source>
</evidence>
<proteinExistence type="predicted"/>
<sequence length="20" mass="2154">MAGCNGSNPGHRRPRSRLTS</sequence>
<feature type="compositionally biased region" description="Basic residues" evidence="1">
    <location>
        <begin position="10"/>
        <end position="20"/>
    </location>
</feature>
<accession>A0A0E9RMF7</accession>